<evidence type="ECO:0000313" key="1">
    <source>
        <dbReference type="EMBL" id="XDQ51207.1"/>
    </source>
</evidence>
<reference evidence="1" key="1">
    <citation type="submission" date="2024-07" db="EMBL/GenBank/DDBJ databases">
        <authorList>
            <person name="Yu S.T."/>
        </authorList>
    </citation>
    <scope>NUCLEOTIDE SEQUENCE</scope>
    <source>
        <strain evidence="1">R41</strain>
    </source>
</reference>
<name>A0AB39R5B3_9ACTN</name>
<gene>
    <name evidence="1" type="ORF">AB5J53_05895</name>
</gene>
<accession>A0AB39R5B3</accession>
<dbReference type="EMBL" id="CP163443">
    <property type="protein sequence ID" value="XDQ51207.1"/>
    <property type="molecule type" value="Genomic_DNA"/>
</dbReference>
<proteinExistence type="predicted"/>
<protein>
    <submittedName>
        <fullName evidence="1">Uncharacterized protein</fullName>
    </submittedName>
</protein>
<dbReference type="AlphaFoldDB" id="A0AB39R5B3"/>
<organism evidence="1">
    <name type="scientific">Streptomyces sp. R41</name>
    <dbReference type="NCBI Taxonomy" id="3238632"/>
    <lineage>
        <taxon>Bacteria</taxon>
        <taxon>Bacillati</taxon>
        <taxon>Actinomycetota</taxon>
        <taxon>Actinomycetes</taxon>
        <taxon>Kitasatosporales</taxon>
        <taxon>Streptomycetaceae</taxon>
        <taxon>Streptomyces</taxon>
    </lineage>
</organism>
<dbReference type="RefSeq" id="WP_369244539.1">
    <property type="nucleotide sequence ID" value="NZ_CP163443.1"/>
</dbReference>
<sequence>MFPAHSAALLLAVDRLVDFLGGGAQGVEFGGVEDVEDEVAYPGYVSWGGFGEVGVAGFGQDRLGVAAVGGVGFAASHLNIHESLL</sequence>